<evidence type="ECO:0000256" key="2">
    <source>
        <dbReference type="SAM" id="MobiDB-lite"/>
    </source>
</evidence>
<dbReference type="InterPro" id="IPR026204">
    <property type="entry name" value="GRIPAP1"/>
</dbReference>
<dbReference type="GO" id="GO:0098887">
    <property type="term" value="P:neurotransmitter receptor transport, endosome to postsynaptic membrane"/>
    <property type="evidence" value="ECO:0007669"/>
    <property type="project" value="TreeGrafter"/>
</dbReference>
<proteinExistence type="predicted"/>
<feature type="compositionally biased region" description="Low complexity" evidence="2">
    <location>
        <begin position="604"/>
        <end position="613"/>
    </location>
</feature>
<evidence type="ECO:0000313" key="4">
    <source>
        <dbReference type="Proteomes" id="UP001233999"/>
    </source>
</evidence>
<feature type="coiled-coil region" evidence="1">
    <location>
        <begin position="31"/>
        <end position="127"/>
    </location>
</feature>
<sequence length="782" mass="91515">MASQLSDEEFHRLQTQLIELRTANYGLEEQCRKFKIDNEKLMETVAGLEREYQKLQKTFNRSKKAKDVDLLINKNENLQEKLEAQEEEFRLQSQTLMQELSTLVAANEKLENELNALKKQGSSSSQIKETQPGMLSEQELEELREAIQLFSVSDHDDSIVSSDGDFVQVGESDVTYQKHNKSHSDIFRQAQEKLQHLEAHHKNYIDTVARLEAEQEERQGIQVELQEVKEKLRRKQESLMQLQEEKEKLYVESRKSYEELQVSKDQESASLRDHNQRLQVQLNNALTSMQEFKEKSAKRIQELELQISQATKKNDSKTEERKLEMQAKSIELECLLGETRQELESIRQQKLQLEQQLESLQANLTEQQTLASNWEQQKTRLQENLDEMSMLAQKRKTLVDEMSIRIQQKSSDYKHQLSNLTIEFSNKEEKLKKQIEMLQEEVKKFASLQTQLEDALVQIKSLEAMRSLLERRQKEAEDTIESSRTYYEGVIEHLKVQHSLENFILKYLNVTNFFKKLEEELAAAVSELKKMNEANDKLEQQIHDSQEEKILLEKKGAAMTKDLRRQLGAERKRAEKLQERLHDVLNEGSHPKTELNKSNDPETSSISSWSMMSGNCEPRDSSTRENSIIAGSVTNLNGNMNQMNHEQDLEQENYRLLSRITTLQQEKWVLEERINHLEQGSSAMAEDLMRKTQLIQYYCMERRSDPVACSSNERLSMKKFVEMFKGDEQIQESNRRMQRMLEEMLIKNMHLQTDLEQMSREVVRLSKGTDITNKSSSTNFSK</sequence>
<evidence type="ECO:0008006" key="5">
    <source>
        <dbReference type="Google" id="ProtNLM"/>
    </source>
</evidence>
<dbReference type="GO" id="GO:0099152">
    <property type="term" value="P:regulation of neurotransmitter receptor transport, endosome to postsynaptic membrane"/>
    <property type="evidence" value="ECO:0007669"/>
    <property type="project" value="TreeGrafter"/>
</dbReference>
<dbReference type="GO" id="GO:1905244">
    <property type="term" value="P:regulation of modification of synaptic structure"/>
    <property type="evidence" value="ECO:0007669"/>
    <property type="project" value="TreeGrafter"/>
</dbReference>
<keyword evidence="1" id="KW-0175">Coiled coil</keyword>
<feature type="coiled-coil region" evidence="1">
    <location>
        <begin position="421"/>
        <end position="479"/>
    </location>
</feature>
<dbReference type="AlphaFoldDB" id="A0AAD7ZEA8"/>
<comment type="caution">
    <text evidence="3">The sequence shown here is derived from an EMBL/GenBank/DDBJ whole genome shotgun (WGS) entry which is preliminary data.</text>
</comment>
<protein>
    <recommendedName>
        <fullName evidence="5">GRIP1-associated protein 1</fullName>
    </recommendedName>
</protein>
<name>A0AAD7ZEA8_DIPPU</name>
<organism evidence="3 4">
    <name type="scientific">Diploptera punctata</name>
    <name type="common">Pacific beetle cockroach</name>
    <dbReference type="NCBI Taxonomy" id="6984"/>
    <lineage>
        <taxon>Eukaryota</taxon>
        <taxon>Metazoa</taxon>
        <taxon>Ecdysozoa</taxon>
        <taxon>Arthropoda</taxon>
        <taxon>Hexapoda</taxon>
        <taxon>Insecta</taxon>
        <taxon>Pterygota</taxon>
        <taxon>Neoptera</taxon>
        <taxon>Polyneoptera</taxon>
        <taxon>Dictyoptera</taxon>
        <taxon>Blattodea</taxon>
        <taxon>Blaberoidea</taxon>
        <taxon>Blaberidae</taxon>
        <taxon>Diplopterinae</taxon>
        <taxon>Diploptera</taxon>
    </lineage>
</organism>
<evidence type="ECO:0000313" key="3">
    <source>
        <dbReference type="EMBL" id="KAJ9579095.1"/>
    </source>
</evidence>
<accession>A0AAD7ZEA8</accession>
<dbReference type="Proteomes" id="UP001233999">
    <property type="component" value="Unassembled WGS sequence"/>
</dbReference>
<feature type="coiled-coil region" evidence="1">
    <location>
        <begin position="187"/>
        <end position="391"/>
    </location>
</feature>
<dbReference type="GO" id="GO:0098978">
    <property type="term" value="C:glutamatergic synapse"/>
    <property type="evidence" value="ECO:0007669"/>
    <property type="project" value="TreeGrafter"/>
</dbReference>
<feature type="compositionally biased region" description="Basic and acidic residues" evidence="2">
    <location>
        <begin position="585"/>
        <end position="600"/>
    </location>
</feature>
<reference evidence="3" key="2">
    <citation type="submission" date="2023-05" db="EMBL/GenBank/DDBJ databases">
        <authorList>
            <person name="Fouks B."/>
        </authorList>
    </citation>
    <scope>NUCLEOTIDE SEQUENCE</scope>
    <source>
        <strain evidence="3">Stay&amp;Tobe</strain>
        <tissue evidence="3">Testes</tissue>
    </source>
</reference>
<reference evidence="3" key="1">
    <citation type="journal article" date="2023" name="IScience">
        <title>Live-bearing cockroach genome reveals convergent evolutionary mechanisms linked to viviparity in insects and beyond.</title>
        <authorList>
            <person name="Fouks B."/>
            <person name="Harrison M.C."/>
            <person name="Mikhailova A.A."/>
            <person name="Marchal E."/>
            <person name="English S."/>
            <person name="Carruthers M."/>
            <person name="Jennings E.C."/>
            <person name="Chiamaka E.L."/>
            <person name="Frigard R.A."/>
            <person name="Pippel M."/>
            <person name="Attardo G.M."/>
            <person name="Benoit J.B."/>
            <person name="Bornberg-Bauer E."/>
            <person name="Tobe S.S."/>
        </authorList>
    </citation>
    <scope>NUCLEOTIDE SEQUENCE</scope>
    <source>
        <strain evidence="3">Stay&amp;Tobe</strain>
    </source>
</reference>
<keyword evidence="4" id="KW-1185">Reference proteome</keyword>
<dbReference type="GO" id="GO:0098837">
    <property type="term" value="C:postsynaptic recycling endosome"/>
    <property type="evidence" value="ECO:0007669"/>
    <property type="project" value="TreeGrafter"/>
</dbReference>
<dbReference type="EMBL" id="JASPKZ010008695">
    <property type="protein sequence ID" value="KAJ9579095.1"/>
    <property type="molecule type" value="Genomic_DNA"/>
</dbReference>
<dbReference type="GO" id="GO:0098998">
    <property type="term" value="C:extrinsic component of postsynaptic early endosome membrane"/>
    <property type="evidence" value="ECO:0007669"/>
    <property type="project" value="TreeGrafter"/>
</dbReference>
<feature type="region of interest" description="Disordered" evidence="2">
    <location>
        <begin position="585"/>
        <end position="623"/>
    </location>
</feature>
<dbReference type="GO" id="GO:0099158">
    <property type="term" value="P:regulation of recycling endosome localization within postsynapse"/>
    <property type="evidence" value="ECO:0007669"/>
    <property type="project" value="TreeGrafter"/>
</dbReference>
<dbReference type="PANTHER" id="PTHR18978">
    <property type="entry name" value="GRIP-1 ASSOCIATED PROTEIN 1"/>
    <property type="match status" value="1"/>
</dbReference>
<evidence type="ECO:0000256" key="1">
    <source>
        <dbReference type="SAM" id="Coils"/>
    </source>
</evidence>
<gene>
    <name evidence="3" type="ORF">L9F63_024801</name>
</gene>
<dbReference type="PANTHER" id="PTHR18978:SF1">
    <property type="entry name" value="GRIP1-ASSOCIATED PROTEIN 1"/>
    <property type="match status" value="1"/>
</dbReference>